<evidence type="ECO:0000313" key="3">
    <source>
        <dbReference type="EMBL" id="CAF4136821.1"/>
    </source>
</evidence>
<comment type="caution">
    <text evidence="3">The sequence shown here is derived from an EMBL/GenBank/DDBJ whole genome shotgun (WGS) entry which is preliminary data.</text>
</comment>
<feature type="compositionally biased region" description="Low complexity" evidence="1">
    <location>
        <begin position="1"/>
        <end position="23"/>
    </location>
</feature>
<organism evidence="3 4">
    <name type="scientific">Rotaria sordida</name>
    <dbReference type="NCBI Taxonomy" id="392033"/>
    <lineage>
        <taxon>Eukaryota</taxon>
        <taxon>Metazoa</taxon>
        <taxon>Spiralia</taxon>
        <taxon>Gnathifera</taxon>
        <taxon>Rotifera</taxon>
        <taxon>Eurotatoria</taxon>
        <taxon>Bdelloidea</taxon>
        <taxon>Philodinida</taxon>
        <taxon>Philodinidae</taxon>
        <taxon>Rotaria</taxon>
    </lineage>
</organism>
<feature type="transmembrane region" description="Helical" evidence="2">
    <location>
        <begin position="76"/>
        <end position="101"/>
    </location>
</feature>
<keyword evidence="2" id="KW-0472">Membrane</keyword>
<dbReference type="PANTHER" id="PTHR35895:SF1">
    <property type="entry name" value="LIPID-BINDING SERUM GLYCOPROTEIN C-TERMINAL DOMAIN-CONTAINING PROTEIN"/>
    <property type="match status" value="1"/>
</dbReference>
<dbReference type="InterPro" id="IPR046368">
    <property type="entry name" value="Tag1"/>
</dbReference>
<dbReference type="EMBL" id="CAJOBE010011715">
    <property type="protein sequence ID" value="CAF4136821.1"/>
    <property type="molecule type" value="Genomic_DNA"/>
</dbReference>
<dbReference type="Pfam" id="PF12505">
    <property type="entry name" value="DUF3712"/>
    <property type="match status" value="2"/>
</dbReference>
<protein>
    <submittedName>
        <fullName evidence="3">Uncharacterized protein</fullName>
    </submittedName>
</protein>
<keyword evidence="2" id="KW-0812">Transmembrane</keyword>
<evidence type="ECO:0000256" key="1">
    <source>
        <dbReference type="SAM" id="MobiDB-lite"/>
    </source>
</evidence>
<dbReference type="Proteomes" id="UP000663874">
    <property type="component" value="Unassembled WGS sequence"/>
</dbReference>
<evidence type="ECO:0000256" key="2">
    <source>
        <dbReference type="SAM" id="Phobius"/>
    </source>
</evidence>
<keyword evidence="2" id="KW-1133">Transmembrane helix</keyword>
<dbReference type="GO" id="GO:0016020">
    <property type="term" value="C:membrane"/>
    <property type="evidence" value="ECO:0007669"/>
    <property type="project" value="TreeGrafter"/>
</dbReference>
<dbReference type="InterPro" id="IPR022185">
    <property type="entry name" value="DUF3712"/>
</dbReference>
<gene>
    <name evidence="3" type="ORF">FNK824_LOCUS33002</name>
</gene>
<name>A0A819X9G9_9BILA</name>
<dbReference type="AlphaFoldDB" id="A0A819X9G9"/>
<reference evidence="3" key="1">
    <citation type="submission" date="2021-02" db="EMBL/GenBank/DDBJ databases">
        <authorList>
            <person name="Nowell W R."/>
        </authorList>
    </citation>
    <scope>NUCLEOTIDE SEQUENCE</scope>
</reference>
<feature type="region of interest" description="Disordered" evidence="1">
    <location>
        <begin position="1"/>
        <end position="54"/>
    </location>
</feature>
<accession>A0A819X9G9</accession>
<dbReference type="PANTHER" id="PTHR35895">
    <property type="entry name" value="CHROMOSOME 16, WHOLE GENOME SHOTGUN SEQUENCE"/>
    <property type="match status" value="1"/>
</dbReference>
<evidence type="ECO:0000313" key="4">
    <source>
        <dbReference type="Proteomes" id="UP000663874"/>
    </source>
</evidence>
<sequence>MKGKVSPSPNPSVVFVKSSKTTSNATKDADTDNTEDYVKSVLNTPSPDKNKKSSSKTITICTMCGRYKGYRMNRKLFIILCIAIILLAIFIGIIIVFYAIVPAIVRSTIEKSELSFRSVNIEDIENDRFRLRAQLELSRTGSIPATIRPPLIINVDNVGTVRNDQPIVIDGDPDRSTVVPVDSPFIISDLQAFHKFSRSLIFEEHVIWYLTSKVSVQPISGAMPVYSNIPFNKQVKLNALNSLQNVSIRSVSLLRSDKTRIVADIIIEIPNPSIFSIELGHLLAPLNEDHLPMVGKFFSAYLNNLTQSVILFHELSTNEDITTALDLTVSGLSMESNLDGIETKLIQRVEVLSFGIEFDSINVNKVYITGQLLVLFELPSNVHMTFKAFTTSINFVMRSDNGPNLGQMTLHDIPVEHNQVTNELLMKFNKQELVILNERAFQEFAANLVLTTNVSVTIEGLAEALAEIIIGNISLSNISVSDTLHLAGYDQFGNGLLNIDEVDLTKALSSHELSLNVKTRINNPSAVYILNGGRLSLDLRDFTSNISLGLVIIEPFYLEIQDNSTILNAEGTFGITPQNFAIAEQFVSRMVSGEDNEVELRGILPNDSIGTSIPLLSMAISDLRIRTHVPGLYGEKALVRQILLEKILLADIASIVLSKKLRSRIRLKNPFHAPLTITGMNVRVHFSSVIDPSKEIGTVTYNSNIFIGSVEEIITPEIEVRTTAGLFTLSSVLGSLKNETLRLSLSGSISVTIDNQLNLSQLPIRLPNILAKEEASM</sequence>
<proteinExistence type="predicted"/>